<keyword evidence="4" id="KW-0735">Signal-anchor</keyword>
<keyword evidence="12" id="KW-1185">Reference proteome</keyword>
<evidence type="ECO:0000256" key="8">
    <source>
        <dbReference type="SAM" id="Phobius"/>
    </source>
</evidence>
<name>A0A8T0IFX5_CERPU</name>
<reference evidence="11" key="1">
    <citation type="submission" date="2020-06" db="EMBL/GenBank/DDBJ databases">
        <title>WGS assembly of Ceratodon purpureus strain R40.</title>
        <authorList>
            <person name="Carey S.B."/>
            <person name="Jenkins J."/>
            <person name="Shu S."/>
            <person name="Lovell J.T."/>
            <person name="Sreedasyam A."/>
            <person name="Maumus F."/>
            <person name="Tiley G.P."/>
            <person name="Fernandez-Pozo N."/>
            <person name="Barry K."/>
            <person name="Chen C."/>
            <person name="Wang M."/>
            <person name="Lipzen A."/>
            <person name="Daum C."/>
            <person name="Saski C.A."/>
            <person name="Payton A.C."/>
            <person name="Mcbreen J.C."/>
            <person name="Conrad R.E."/>
            <person name="Kollar L.M."/>
            <person name="Olsson S."/>
            <person name="Huttunen S."/>
            <person name="Landis J.B."/>
            <person name="Wickett N.J."/>
            <person name="Johnson M.G."/>
            <person name="Rensing S.A."/>
            <person name="Grimwood J."/>
            <person name="Schmutz J."/>
            <person name="Mcdaniel S.F."/>
        </authorList>
    </citation>
    <scope>NUCLEOTIDE SEQUENCE</scope>
    <source>
        <strain evidence="11">R40</strain>
    </source>
</reference>
<dbReference type="Proteomes" id="UP000822688">
    <property type="component" value="Chromosome 3"/>
</dbReference>
<evidence type="ECO:0000259" key="9">
    <source>
        <dbReference type="Pfam" id="PF13839"/>
    </source>
</evidence>
<accession>A0A8T0IFX5</accession>
<organism evidence="11 12">
    <name type="scientific">Ceratodon purpureus</name>
    <name type="common">Fire moss</name>
    <name type="synonym">Dicranum purpureum</name>
    <dbReference type="NCBI Taxonomy" id="3225"/>
    <lineage>
        <taxon>Eukaryota</taxon>
        <taxon>Viridiplantae</taxon>
        <taxon>Streptophyta</taxon>
        <taxon>Embryophyta</taxon>
        <taxon>Bryophyta</taxon>
        <taxon>Bryophytina</taxon>
        <taxon>Bryopsida</taxon>
        <taxon>Dicranidae</taxon>
        <taxon>Pseudoditrichales</taxon>
        <taxon>Ditrichaceae</taxon>
        <taxon>Ceratodon</taxon>
    </lineage>
</organism>
<feature type="transmembrane region" description="Helical" evidence="8">
    <location>
        <begin position="21"/>
        <end position="42"/>
    </location>
</feature>
<dbReference type="PANTHER" id="PTHR32285:SF235">
    <property type="entry name" value="PROTEIN TRICHOME BIREFRINGENCE-LIKE 16"/>
    <property type="match status" value="1"/>
</dbReference>
<evidence type="ECO:0000313" key="11">
    <source>
        <dbReference type="EMBL" id="KAG0581905.1"/>
    </source>
</evidence>
<dbReference type="InterPro" id="IPR025846">
    <property type="entry name" value="TBL_N"/>
</dbReference>
<evidence type="ECO:0000256" key="5">
    <source>
        <dbReference type="ARBA" id="ARBA00022989"/>
    </source>
</evidence>
<dbReference type="GO" id="GO:0016020">
    <property type="term" value="C:membrane"/>
    <property type="evidence" value="ECO:0007669"/>
    <property type="project" value="UniProtKB-SubCell"/>
</dbReference>
<keyword evidence="3 8" id="KW-0812">Transmembrane</keyword>
<proteinExistence type="inferred from homology"/>
<evidence type="ECO:0000256" key="2">
    <source>
        <dbReference type="ARBA" id="ARBA00007727"/>
    </source>
</evidence>
<dbReference type="Pfam" id="PF13839">
    <property type="entry name" value="PC-Esterase"/>
    <property type="match status" value="1"/>
</dbReference>
<keyword evidence="6 8" id="KW-0472">Membrane</keyword>
<dbReference type="GO" id="GO:0016413">
    <property type="term" value="F:O-acetyltransferase activity"/>
    <property type="evidence" value="ECO:0007669"/>
    <property type="project" value="InterPro"/>
</dbReference>
<dbReference type="InterPro" id="IPR026057">
    <property type="entry name" value="TBL_C"/>
</dbReference>
<dbReference type="InterPro" id="IPR029962">
    <property type="entry name" value="TBL"/>
</dbReference>
<dbReference type="Pfam" id="PF14416">
    <property type="entry name" value="PMR5N"/>
    <property type="match status" value="1"/>
</dbReference>
<sequence length="592" mass="65841">METYHVHGRRGKESTVCGINRANQTLFLMMAMVATMVCVLLWEASPFTSAGVVHSPVLKSVPRSELEEQSRLYESRPFLKNPLLEKKPSEDNVALLDLADETNVSQEEAGMILDTTLPGSKPSTTRENEPTATDAVPESIQRSSNETLAESEEMSLAETEIVLAERASHDADTTEVPPNSDDLFLEVDLDARPSAKPLGAPSSEEDTFSTSMAVNQTSTLEEVEADAIAQETEFEEKNSSGKCDYSVGKWVLDETRPLYSGLECNMWLAPGFSCRLNNHPDKLLDRYRWQPAGCDLPEFNASAVLELMRNKVLAFVGDSLARQQLQSLLCMLTRGKNDTVVTDRGSDFGFFTPPGDRKPNGFAYRFEATNTTIIFKWTVTLAHVQPLNTSNPLTRNALHLDRPEQFLEDHLRELDVVVLNSGHHWNGGKMKMNRYDFYLHGKPVNKSSELSRVPVAYNTTVHNIVHWMSKAIEGTDKVVYYRSLSPRHFRNGDWNTGGTCDTIRFEEGKQVQEGNRVDPNAESAIVGTNVNLLNITSLSLDRGETHVSKYGGGTGGQDCLHWCLPGIPDTWNEILFAELATKFKGRSSATSE</sequence>
<evidence type="ECO:0000256" key="3">
    <source>
        <dbReference type="ARBA" id="ARBA00022692"/>
    </source>
</evidence>
<comment type="subcellular location">
    <subcellularLocation>
        <location evidence="1">Membrane</location>
        <topology evidence="1">Single-pass membrane protein</topology>
    </subcellularLocation>
</comment>
<evidence type="ECO:0000256" key="1">
    <source>
        <dbReference type="ARBA" id="ARBA00004167"/>
    </source>
</evidence>
<evidence type="ECO:0000259" key="10">
    <source>
        <dbReference type="Pfam" id="PF14416"/>
    </source>
</evidence>
<feature type="domain" description="Trichome birefringence-like C-terminal" evidence="9">
    <location>
        <begin position="296"/>
        <end position="577"/>
    </location>
</feature>
<evidence type="ECO:0000313" key="12">
    <source>
        <dbReference type="Proteomes" id="UP000822688"/>
    </source>
</evidence>
<feature type="region of interest" description="Disordered" evidence="7">
    <location>
        <begin position="111"/>
        <end position="155"/>
    </location>
</feature>
<dbReference type="PANTHER" id="PTHR32285">
    <property type="entry name" value="PROTEIN TRICHOME BIREFRINGENCE-LIKE 9-RELATED"/>
    <property type="match status" value="1"/>
</dbReference>
<evidence type="ECO:0000256" key="4">
    <source>
        <dbReference type="ARBA" id="ARBA00022968"/>
    </source>
</evidence>
<gene>
    <name evidence="11" type="ORF">KC19_3G018900</name>
</gene>
<evidence type="ECO:0008006" key="13">
    <source>
        <dbReference type="Google" id="ProtNLM"/>
    </source>
</evidence>
<feature type="domain" description="Trichome birefringence-like N-terminal" evidence="10">
    <location>
        <begin position="242"/>
        <end position="295"/>
    </location>
</feature>
<keyword evidence="5 8" id="KW-1133">Transmembrane helix</keyword>
<evidence type="ECO:0000256" key="6">
    <source>
        <dbReference type="ARBA" id="ARBA00023136"/>
    </source>
</evidence>
<comment type="caution">
    <text evidence="11">The sequence shown here is derived from an EMBL/GenBank/DDBJ whole genome shotgun (WGS) entry which is preliminary data.</text>
</comment>
<dbReference type="EMBL" id="CM026423">
    <property type="protein sequence ID" value="KAG0581905.1"/>
    <property type="molecule type" value="Genomic_DNA"/>
</dbReference>
<protein>
    <recommendedName>
        <fullName evidence="13">Trichome birefringence-like N-terminal domain-containing protein</fullName>
    </recommendedName>
</protein>
<dbReference type="AlphaFoldDB" id="A0A8T0IFX5"/>
<evidence type="ECO:0000256" key="7">
    <source>
        <dbReference type="SAM" id="MobiDB-lite"/>
    </source>
</evidence>
<dbReference type="GO" id="GO:0005794">
    <property type="term" value="C:Golgi apparatus"/>
    <property type="evidence" value="ECO:0007669"/>
    <property type="project" value="TreeGrafter"/>
</dbReference>
<comment type="similarity">
    <text evidence="2">Belongs to the PC-esterase family. TBL subfamily.</text>
</comment>